<evidence type="ECO:0000313" key="3">
    <source>
        <dbReference type="Proteomes" id="UP001149079"/>
    </source>
</evidence>
<accession>A0A9W9GHQ7</accession>
<comment type="caution">
    <text evidence="2">The sequence shown here is derived from an EMBL/GenBank/DDBJ whole genome shotgun (WGS) entry which is preliminary data.</text>
</comment>
<dbReference type="EMBL" id="JAPQKL010000008">
    <property type="protein sequence ID" value="KAJ5120461.1"/>
    <property type="molecule type" value="Genomic_DNA"/>
</dbReference>
<dbReference type="RefSeq" id="XP_056516965.1">
    <property type="nucleotide sequence ID" value="XM_056670592.1"/>
</dbReference>
<name>A0A9W9GHQ7_9EURO</name>
<protein>
    <submittedName>
        <fullName evidence="2">Uncharacterized protein</fullName>
    </submittedName>
</protein>
<organism evidence="2 3">
    <name type="scientific">Penicillium bovifimosum</name>
    <dbReference type="NCBI Taxonomy" id="126998"/>
    <lineage>
        <taxon>Eukaryota</taxon>
        <taxon>Fungi</taxon>
        <taxon>Dikarya</taxon>
        <taxon>Ascomycota</taxon>
        <taxon>Pezizomycotina</taxon>
        <taxon>Eurotiomycetes</taxon>
        <taxon>Eurotiomycetidae</taxon>
        <taxon>Eurotiales</taxon>
        <taxon>Aspergillaceae</taxon>
        <taxon>Penicillium</taxon>
    </lineage>
</organism>
<feature type="chain" id="PRO_5040952336" evidence="1">
    <location>
        <begin position="19"/>
        <end position="181"/>
    </location>
</feature>
<reference evidence="2" key="1">
    <citation type="submission" date="2022-11" db="EMBL/GenBank/DDBJ databases">
        <authorList>
            <person name="Petersen C."/>
        </authorList>
    </citation>
    <scope>NUCLEOTIDE SEQUENCE</scope>
    <source>
        <strain evidence="2">IBT 22155</strain>
    </source>
</reference>
<proteinExistence type="predicted"/>
<dbReference type="OrthoDB" id="5332384at2759"/>
<gene>
    <name evidence="2" type="ORF">N7515_009849</name>
</gene>
<dbReference type="Proteomes" id="UP001149079">
    <property type="component" value="Unassembled WGS sequence"/>
</dbReference>
<evidence type="ECO:0000313" key="2">
    <source>
        <dbReference type="EMBL" id="KAJ5120461.1"/>
    </source>
</evidence>
<sequence length="181" mass="19233">MIGITLLLAATFAGVGTACSTPGNFIVTFYGYPDNSPPGPATAHDCGGRNYVAGGSGTYDDPVTIATAPGELNVCEIVYIPLLTKYGRYEDDCAQCTKSCADRPEATDYNNGESHIDIWTGSPDTNGGQNQIDCENNLTFGGRYSIVRNPPTNYGVNTTPLFVAPNTCNTQNVYPDNEAHC</sequence>
<feature type="signal peptide" evidence="1">
    <location>
        <begin position="1"/>
        <end position="18"/>
    </location>
</feature>
<dbReference type="GeneID" id="81409763"/>
<reference evidence="2" key="2">
    <citation type="journal article" date="2023" name="IMA Fungus">
        <title>Comparative genomic study of the Penicillium genus elucidates a diverse pangenome and 15 lateral gene transfer events.</title>
        <authorList>
            <person name="Petersen C."/>
            <person name="Sorensen T."/>
            <person name="Nielsen M.R."/>
            <person name="Sondergaard T.E."/>
            <person name="Sorensen J.L."/>
            <person name="Fitzpatrick D.A."/>
            <person name="Frisvad J.C."/>
            <person name="Nielsen K.L."/>
        </authorList>
    </citation>
    <scope>NUCLEOTIDE SEQUENCE</scope>
    <source>
        <strain evidence="2">IBT 22155</strain>
    </source>
</reference>
<dbReference type="AlphaFoldDB" id="A0A9W9GHQ7"/>
<keyword evidence="1" id="KW-0732">Signal</keyword>
<keyword evidence="3" id="KW-1185">Reference proteome</keyword>
<evidence type="ECO:0000256" key="1">
    <source>
        <dbReference type="SAM" id="SignalP"/>
    </source>
</evidence>